<evidence type="ECO:0000313" key="3">
    <source>
        <dbReference type="Proteomes" id="UP000034883"/>
    </source>
</evidence>
<protein>
    <submittedName>
        <fullName evidence="2">Glyoxalase family protein</fullName>
    </submittedName>
</protein>
<dbReference type="STRING" id="927083.DB32_008902"/>
<dbReference type="Pfam" id="PF00903">
    <property type="entry name" value="Glyoxalase"/>
    <property type="match status" value="1"/>
</dbReference>
<keyword evidence="3" id="KW-1185">Reference proteome</keyword>
<evidence type="ECO:0000259" key="1">
    <source>
        <dbReference type="PROSITE" id="PS51819"/>
    </source>
</evidence>
<dbReference type="RefSeq" id="WP_053238587.1">
    <property type="nucleotide sequence ID" value="NZ_CP011125.1"/>
</dbReference>
<evidence type="ECO:0000313" key="2">
    <source>
        <dbReference type="EMBL" id="AKF11753.1"/>
    </source>
</evidence>
<dbReference type="OrthoDB" id="8776491at2"/>
<feature type="domain" description="VOC" evidence="1">
    <location>
        <begin position="7"/>
        <end position="124"/>
    </location>
</feature>
<sequence length="124" mass="13321">MSKSKSVITWFEIPCADLDRAARFYEAMTGTKLRRMEFVGVPHAMLASSEDVDVGGALVADPNNAPSGKGTVVYLDARGELDAWLERAQRAGGTIALPKTSIGEIGEIAFVIDTEGNRVGLHTR</sequence>
<dbReference type="PANTHER" id="PTHR33993:SF2">
    <property type="entry name" value="VOC DOMAIN-CONTAINING PROTEIN"/>
    <property type="match status" value="1"/>
</dbReference>
<dbReference type="InterPro" id="IPR052164">
    <property type="entry name" value="Anthracycline_SecMetBiosynth"/>
</dbReference>
<dbReference type="EMBL" id="CP011125">
    <property type="protein sequence ID" value="AKF11753.1"/>
    <property type="molecule type" value="Genomic_DNA"/>
</dbReference>
<organism evidence="2 3">
    <name type="scientific">Sandaracinus amylolyticus</name>
    <dbReference type="NCBI Taxonomy" id="927083"/>
    <lineage>
        <taxon>Bacteria</taxon>
        <taxon>Pseudomonadati</taxon>
        <taxon>Myxococcota</taxon>
        <taxon>Polyangia</taxon>
        <taxon>Polyangiales</taxon>
        <taxon>Sandaracinaceae</taxon>
        <taxon>Sandaracinus</taxon>
    </lineage>
</organism>
<dbReference type="PANTHER" id="PTHR33993">
    <property type="entry name" value="GLYOXALASE-RELATED"/>
    <property type="match status" value="1"/>
</dbReference>
<dbReference type="Proteomes" id="UP000034883">
    <property type="component" value="Chromosome"/>
</dbReference>
<dbReference type="CDD" id="cd07247">
    <property type="entry name" value="SgaA_N_like"/>
    <property type="match status" value="1"/>
</dbReference>
<dbReference type="InterPro" id="IPR037523">
    <property type="entry name" value="VOC_core"/>
</dbReference>
<dbReference type="Gene3D" id="3.10.180.10">
    <property type="entry name" value="2,3-Dihydroxybiphenyl 1,2-Dioxygenase, domain 1"/>
    <property type="match status" value="1"/>
</dbReference>
<dbReference type="PROSITE" id="PS51819">
    <property type="entry name" value="VOC"/>
    <property type="match status" value="1"/>
</dbReference>
<dbReference type="AlphaFoldDB" id="A0A0F6YPR9"/>
<proteinExistence type="predicted"/>
<gene>
    <name evidence="2" type="ORF">DB32_008902</name>
</gene>
<dbReference type="KEGG" id="samy:DB32_008902"/>
<dbReference type="SUPFAM" id="SSF54593">
    <property type="entry name" value="Glyoxalase/Bleomycin resistance protein/Dihydroxybiphenyl dioxygenase"/>
    <property type="match status" value="1"/>
</dbReference>
<reference evidence="2 3" key="1">
    <citation type="submission" date="2015-03" db="EMBL/GenBank/DDBJ databases">
        <title>Genome assembly of Sandaracinus amylolyticus DSM 53668.</title>
        <authorList>
            <person name="Sharma G."/>
            <person name="Subramanian S."/>
        </authorList>
    </citation>
    <scope>NUCLEOTIDE SEQUENCE [LARGE SCALE GENOMIC DNA]</scope>
    <source>
        <strain evidence="2 3">DSM 53668</strain>
    </source>
</reference>
<dbReference type="InterPro" id="IPR004360">
    <property type="entry name" value="Glyas_Fos-R_dOase_dom"/>
</dbReference>
<name>A0A0F6YPR9_9BACT</name>
<dbReference type="InterPro" id="IPR029068">
    <property type="entry name" value="Glyas_Bleomycin-R_OHBP_Dase"/>
</dbReference>
<accession>A0A0F6YPR9</accession>